<organism evidence="1 2">
    <name type="scientific">Entomophthora muscae</name>
    <dbReference type="NCBI Taxonomy" id="34485"/>
    <lineage>
        <taxon>Eukaryota</taxon>
        <taxon>Fungi</taxon>
        <taxon>Fungi incertae sedis</taxon>
        <taxon>Zoopagomycota</taxon>
        <taxon>Entomophthoromycotina</taxon>
        <taxon>Entomophthoromycetes</taxon>
        <taxon>Entomophthorales</taxon>
        <taxon>Entomophthoraceae</taxon>
        <taxon>Entomophthora</taxon>
    </lineage>
</organism>
<sequence length="317" mass="36528">MFSQDYNENVNQQLSMEFMANAEASLSNSNALFPTFSQEGLLTPDLYFGSFSPASQIQLPMESTSEIGTPTSCCEVDEPETEVVKLRPGRKRKGDVVDREALRRDRVIRNRMAAQRSREKKKKESLSVEKENEKLRKDNSHLESRVQALEDTNNILLQRLTEMSTQMMNMQLQLQSQYQSNQMFSALFNGFGEPAVLPVGVRSRSPSQQRKPLNMFQERRLQLILTAKIAQLFLLTWLTAHRYLMASFSRRWAHLTYFLPCLRNKSQLLPECSFQSDSSYYSGSFYPNEFPIPNSCPEAETSLANVVYSKWFPPRND</sequence>
<evidence type="ECO:0000313" key="2">
    <source>
        <dbReference type="Proteomes" id="UP001165960"/>
    </source>
</evidence>
<comment type="caution">
    <text evidence="1">The sequence shown here is derived from an EMBL/GenBank/DDBJ whole genome shotgun (WGS) entry which is preliminary data.</text>
</comment>
<accession>A0ACC2RX44</accession>
<protein>
    <submittedName>
        <fullName evidence="1">Uncharacterized protein</fullName>
    </submittedName>
</protein>
<dbReference type="EMBL" id="QTSX02006430">
    <property type="protein sequence ID" value="KAJ9054678.1"/>
    <property type="molecule type" value="Genomic_DNA"/>
</dbReference>
<name>A0ACC2RX44_9FUNG</name>
<proteinExistence type="predicted"/>
<gene>
    <name evidence="1" type="ORF">DSO57_1011680</name>
</gene>
<keyword evidence="2" id="KW-1185">Reference proteome</keyword>
<dbReference type="Proteomes" id="UP001165960">
    <property type="component" value="Unassembled WGS sequence"/>
</dbReference>
<reference evidence="1" key="1">
    <citation type="submission" date="2022-04" db="EMBL/GenBank/DDBJ databases">
        <title>Genome of the entomopathogenic fungus Entomophthora muscae.</title>
        <authorList>
            <person name="Elya C."/>
            <person name="Lovett B.R."/>
            <person name="Lee E."/>
            <person name="Macias A.M."/>
            <person name="Hajek A.E."/>
            <person name="De Bivort B.L."/>
            <person name="Kasson M.T."/>
            <person name="De Fine Licht H.H."/>
            <person name="Stajich J.E."/>
        </authorList>
    </citation>
    <scope>NUCLEOTIDE SEQUENCE</scope>
    <source>
        <strain evidence="1">Berkeley</strain>
    </source>
</reference>
<evidence type="ECO:0000313" key="1">
    <source>
        <dbReference type="EMBL" id="KAJ9054678.1"/>
    </source>
</evidence>